<organism evidence="9 10">
    <name type="scientific">Copranaerobaculum intestinale</name>
    <dbReference type="NCBI Taxonomy" id="2692629"/>
    <lineage>
        <taxon>Bacteria</taxon>
        <taxon>Bacillati</taxon>
        <taxon>Bacillota</taxon>
        <taxon>Erysipelotrichia</taxon>
        <taxon>Erysipelotrichales</taxon>
        <taxon>Erysipelotrichaceae</taxon>
        <taxon>Copranaerobaculum</taxon>
    </lineage>
</organism>
<comment type="similarity">
    <text evidence="6">Belongs to the ThrE exporter (TC 2.A.79) family.</text>
</comment>
<comment type="subcellular location">
    <subcellularLocation>
        <location evidence="1">Cell membrane</location>
        <topology evidence="1">Multi-pass membrane protein</topology>
    </subcellularLocation>
</comment>
<dbReference type="AlphaFoldDB" id="A0A6N8U814"/>
<keyword evidence="10" id="KW-1185">Reference proteome</keyword>
<dbReference type="Pfam" id="PF06738">
    <property type="entry name" value="ThrE"/>
    <property type="match status" value="1"/>
</dbReference>
<comment type="caution">
    <text evidence="9">The sequence shown here is derived from an EMBL/GenBank/DDBJ whole genome shotgun (WGS) entry which is preliminary data.</text>
</comment>
<feature type="transmembrane region" description="Helical" evidence="7">
    <location>
        <begin position="229"/>
        <end position="248"/>
    </location>
</feature>
<dbReference type="GO" id="GO:0015744">
    <property type="term" value="P:succinate transport"/>
    <property type="evidence" value="ECO:0007669"/>
    <property type="project" value="TreeGrafter"/>
</dbReference>
<dbReference type="PANTHER" id="PTHR34390:SF2">
    <property type="entry name" value="SUCCINATE TRANSPORTER SUBUNIT YJJP-RELATED"/>
    <property type="match status" value="1"/>
</dbReference>
<dbReference type="InterPro" id="IPR050539">
    <property type="entry name" value="ThrE_Dicarb/AminoAcid_Exp"/>
</dbReference>
<keyword evidence="3 7" id="KW-0812">Transmembrane</keyword>
<evidence type="ECO:0000256" key="7">
    <source>
        <dbReference type="SAM" id="Phobius"/>
    </source>
</evidence>
<evidence type="ECO:0000256" key="3">
    <source>
        <dbReference type="ARBA" id="ARBA00022692"/>
    </source>
</evidence>
<dbReference type="EMBL" id="WUUQ01000006">
    <property type="protein sequence ID" value="MXQ74326.1"/>
    <property type="molecule type" value="Genomic_DNA"/>
</dbReference>
<feature type="transmembrane region" description="Helical" evidence="7">
    <location>
        <begin position="163"/>
        <end position="184"/>
    </location>
</feature>
<keyword evidence="4 7" id="KW-1133">Transmembrane helix</keyword>
<evidence type="ECO:0000259" key="8">
    <source>
        <dbReference type="Pfam" id="PF06738"/>
    </source>
</evidence>
<evidence type="ECO:0000256" key="2">
    <source>
        <dbReference type="ARBA" id="ARBA00022475"/>
    </source>
</evidence>
<feature type="transmembrane region" description="Helical" evidence="7">
    <location>
        <begin position="112"/>
        <end position="133"/>
    </location>
</feature>
<keyword evidence="2" id="KW-1003">Cell membrane</keyword>
<reference evidence="9 10" key="1">
    <citation type="submission" date="2019-12" db="EMBL/GenBank/DDBJ databases">
        <authorList>
            <person name="Yang R."/>
        </authorList>
    </citation>
    <scope>NUCLEOTIDE SEQUENCE [LARGE SCALE GENOMIC DNA]</scope>
    <source>
        <strain evidence="9 10">DONG20-135</strain>
    </source>
</reference>
<dbReference type="Proteomes" id="UP000434036">
    <property type="component" value="Unassembled WGS sequence"/>
</dbReference>
<proteinExistence type="inferred from homology"/>
<feature type="domain" description="Threonine/serine exporter-like N-terminal" evidence="8">
    <location>
        <begin position="11"/>
        <end position="246"/>
    </location>
</feature>
<dbReference type="PANTHER" id="PTHR34390">
    <property type="entry name" value="UPF0442 PROTEIN YJJB-RELATED"/>
    <property type="match status" value="1"/>
</dbReference>
<dbReference type="RefSeq" id="WP_160625709.1">
    <property type="nucleotide sequence ID" value="NZ_WUUQ01000006.1"/>
</dbReference>
<reference evidence="9 10" key="2">
    <citation type="submission" date="2020-01" db="EMBL/GenBank/DDBJ databases">
        <title>Clostridiaceae sp. nov. isolated from the gut of human by culturomics.</title>
        <authorList>
            <person name="Chang Y."/>
        </authorList>
    </citation>
    <scope>NUCLEOTIDE SEQUENCE [LARGE SCALE GENOMIC DNA]</scope>
    <source>
        <strain evidence="9 10">DONG20-135</strain>
    </source>
</reference>
<protein>
    <submittedName>
        <fullName evidence="9">Threonine/serine exporter family protein</fullName>
    </submittedName>
</protein>
<sequence length="256" mass="27969">MDANKLISISAYAGRLLLESGAETYRVEESMVRICHAFGAKDAQSFVTPTGIMVSLMDEGQNFATVSRIQNRGVDLNRIDLVNDLCRSIQQKQLTIDEFDEQLHEIAAMKRYNFPTTVFFAALGAGGFAFFFGGNWYDAAAAFFTGMAIKVISILMERFEINSFFNMGISACAAELLSLIFIQFSSDMNHSVIIISSIMLLVPGLAITNAVRDIVAGDYLSGMARAMEAFLVAIAIAIGTGIVYSIWIKTMGGMLL</sequence>
<evidence type="ECO:0000256" key="1">
    <source>
        <dbReference type="ARBA" id="ARBA00004651"/>
    </source>
</evidence>
<evidence type="ECO:0000256" key="4">
    <source>
        <dbReference type="ARBA" id="ARBA00022989"/>
    </source>
</evidence>
<accession>A0A6N8U814</accession>
<evidence type="ECO:0000313" key="10">
    <source>
        <dbReference type="Proteomes" id="UP000434036"/>
    </source>
</evidence>
<evidence type="ECO:0000313" key="9">
    <source>
        <dbReference type="EMBL" id="MXQ74326.1"/>
    </source>
</evidence>
<evidence type="ECO:0000256" key="5">
    <source>
        <dbReference type="ARBA" id="ARBA00023136"/>
    </source>
</evidence>
<dbReference type="InterPro" id="IPR010619">
    <property type="entry name" value="ThrE-like_N"/>
</dbReference>
<dbReference type="GO" id="GO:0022857">
    <property type="term" value="F:transmembrane transporter activity"/>
    <property type="evidence" value="ECO:0007669"/>
    <property type="project" value="InterPro"/>
</dbReference>
<evidence type="ECO:0000256" key="6">
    <source>
        <dbReference type="ARBA" id="ARBA00034125"/>
    </source>
</evidence>
<gene>
    <name evidence="9" type="ORF">GSF08_10365</name>
</gene>
<name>A0A6N8U814_9FIRM</name>
<feature type="transmembrane region" description="Helical" evidence="7">
    <location>
        <begin position="190"/>
        <end position="208"/>
    </location>
</feature>
<keyword evidence="5 7" id="KW-0472">Membrane</keyword>
<dbReference type="GO" id="GO:0005886">
    <property type="term" value="C:plasma membrane"/>
    <property type="evidence" value="ECO:0007669"/>
    <property type="project" value="UniProtKB-SubCell"/>
</dbReference>